<evidence type="ECO:0000256" key="8">
    <source>
        <dbReference type="ARBA" id="ARBA00023170"/>
    </source>
</evidence>
<evidence type="ECO:0000256" key="1">
    <source>
        <dbReference type="ARBA" id="ARBA00004651"/>
    </source>
</evidence>
<name>A0A482VLV2_ASBVE</name>
<keyword evidence="3" id="KW-0716">Sensory transduction</keyword>
<dbReference type="GO" id="GO:0004984">
    <property type="term" value="F:olfactory receptor activity"/>
    <property type="evidence" value="ECO:0007669"/>
    <property type="project" value="InterPro"/>
</dbReference>
<keyword evidence="12" id="KW-1185">Reference proteome</keyword>
<evidence type="ECO:0000256" key="2">
    <source>
        <dbReference type="ARBA" id="ARBA00022475"/>
    </source>
</evidence>
<evidence type="ECO:0000256" key="10">
    <source>
        <dbReference type="SAM" id="Phobius"/>
    </source>
</evidence>
<evidence type="ECO:0000313" key="12">
    <source>
        <dbReference type="Proteomes" id="UP000292052"/>
    </source>
</evidence>
<dbReference type="PANTHER" id="PTHR21137:SF35">
    <property type="entry name" value="ODORANT RECEPTOR 19A-RELATED"/>
    <property type="match status" value="1"/>
</dbReference>
<keyword evidence="6 10" id="KW-1133">Transmembrane helix</keyword>
<dbReference type="GO" id="GO:0005549">
    <property type="term" value="F:odorant binding"/>
    <property type="evidence" value="ECO:0007669"/>
    <property type="project" value="InterPro"/>
</dbReference>
<organism evidence="11 12">
    <name type="scientific">Asbolus verrucosus</name>
    <name type="common">Desert ironclad beetle</name>
    <dbReference type="NCBI Taxonomy" id="1661398"/>
    <lineage>
        <taxon>Eukaryota</taxon>
        <taxon>Metazoa</taxon>
        <taxon>Ecdysozoa</taxon>
        <taxon>Arthropoda</taxon>
        <taxon>Hexapoda</taxon>
        <taxon>Insecta</taxon>
        <taxon>Pterygota</taxon>
        <taxon>Neoptera</taxon>
        <taxon>Endopterygota</taxon>
        <taxon>Coleoptera</taxon>
        <taxon>Polyphaga</taxon>
        <taxon>Cucujiformia</taxon>
        <taxon>Tenebrionidae</taxon>
        <taxon>Pimeliinae</taxon>
        <taxon>Asbolus</taxon>
    </lineage>
</organism>
<evidence type="ECO:0000256" key="4">
    <source>
        <dbReference type="ARBA" id="ARBA00022692"/>
    </source>
</evidence>
<reference evidence="11 12" key="1">
    <citation type="submission" date="2017-03" db="EMBL/GenBank/DDBJ databases">
        <title>Genome of the blue death feigning beetle - Asbolus verrucosus.</title>
        <authorList>
            <person name="Rider S.D."/>
        </authorList>
    </citation>
    <scope>NUCLEOTIDE SEQUENCE [LARGE SCALE GENOMIC DNA]</scope>
    <source>
        <strain evidence="11">Butters</strain>
        <tissue evidence="11">Head and leg muscle</tissue>
    </source>
</reference>
<keyword evidence="7 10" id="KW-0472">Membrane</keyword>
<dbReference type="PANTHER" id="PTHR21137">
    <property type="entry name" value="ODORANT RECEPTOR"/>
    <property type="match status" value="1"/>
</dbReference>
<feature type="non-terminal residue" evidence="11">
    <location>
        <position position="245"/>
    </location>
</feature>
<dbReference type="Pfam" id="PF02949">
    <property type="entry name" value="7tm_6"/>
    <property type="match status" value="2"/>
</dbReference>
<keyword evidence="2" id="KW-1003">Cell membrane</keyword>
<proteinExistence type="predicted"/>
<feature type="transmembrane region" description="Helical" evidence="10">
    <location>
        <begin position="102"/>
        <end position="118"/>
    </location>
</feature>
<dbReference type="InterPro" id="IPR004117">
    <property type="entry name" value="7tm6_olfct_rcpt"/>
</dbReference>
<dbReference type="AlphaFoldDB" id="A0A482VLV2"/>
<evidence type="ECO:0000256" key="6">
    <source>
        <dbReference type="ARBA" id="ARBA00022989"/>
    </source>
</evidence>
<keyword evidence="8" id="KW-0675">Receptor</keyword>
<feature type="transmembrane region" description="Helical" evidence="10">
    <location>
        <begin position="44"/>
        <end position="62"/>
    </location>
</feature>
<dbReference type="EMBL" id="QDEB01089007">
    <property type="protein sequence ID" value="RZC33419.1"/>
    <property type="molecule type" value="Genomic_DNA"/>
</dbReference>
<keyword evidence="5" id="KW-0552">Olfaction</keyword>
<feature type="transmembrane region" description="Helical" evidence="10">
    <location>
        <begin position="12"/>
        <end position="32"/>
    </location>
</feature>
<dbReference type="GO" id="GO:0007165">
    <property type="term" value="P:signal transduction"/>
    <property type="evidence" value="ECO:0007669"/>
    <property type="project" value="UniProtKB-KW"/>
</dbReference>
<protein>
    <submittedName>
        <fullName evidence="11">7tm 6 domain containing protein</fullName>
    </submittedName>
</protein>
<accession>A0A482VLV2</accession>
<evidence type="ECO:0000313" key="11">
    <source>
        <dbReference type="EMBL" id="RZC33419.1"/>
    </source>
</evidence>
<gene>
    <name evidence="11" type="ORF">BDFB_006619</name>
</gene>
<evidence type="ECO:0000256" key="7">
    <source>
        <dbReference type="ARBA" id="ARBA00023136"/>
    </source>
</evidence>
<comment type="caution">
    <text evidence="11">The sequence shown here is derived from an EMBL/GenBank/DDBJ whole genome shotgun (WGS) entry which is preliminary data.</text>
</comment>
<dbReference type="GO" id="GO:0005886">
    <property type="term" value="C:plasma membrane"/>
    <property type="evidence" value="ECO:0007669"/>
    <property type="project" value="UniProtKB-SubCell"/>
</dbReference>
<dbReference type="OrthoDB" id="7540137at2759"/>
<sequence>MVVRSNFMFKTYTMYFTFVVTVSLLGIVYIAIDENPDISQLNYTAAYLAQTVSFFSKLLPFIRNGNRIKKCINYFGAPCFQPHKSELKRIIRKCKKICRRNSMAYCIGIAFAAVVWNVKPVFKEGDKLPLDIWLPFDATCHPTVFWITYIFLATGIAKKIFVKEYEECFSWVVFSQFAGSAFAIGFCCLQLSMNSSLRNAIHMSRWYEFDIQSKKALIIIMERSKKPMIITAGGIVDVTLKTFTL</sequence>
<evidence type="ECO:0000256" key="9">
    <source>
        <dbReference type="ARBA" id="ARBA00023224"/>
    </source>
</evidence>
<feature type="transmembrane region" description="Helical" evidence="10">
    <location>
        <begin position="138"/>
        <end position="157"/>
    </location>
</feature>
<comment type="subcellular location">
    <subcellularLocation>
        <location evidence="1">Cell membrane</location>
        <topology evidence="1">Multi-pass membrane protein</topology>
    </subcellularLocation>
</comment>
<evidence type="ECO:0000256" key="3">
    <source>
        <dbReference type="ARBA" id="ARBA00022606"/>
    </source>
</evidence>
<keyword evidence="4 10" id="KW-0812">Transmembrane</keyword>
<dbReference type="Proteomes" id="UP000292052">
    <property type="component" value="Unassembled WGS sequence"/>
</dbReference>
<feature type="transmembrane region" description="Helical" evidence="10">
    <location>
        <begin position="169"/>
        <end position="193"/>
    </location>
</feature>
<keyword evidence="9" id="KW-0807">Transducer</keyword>
<evidence type="ECO:0000256" key="5">
    <source>
        <dbReference type="ARBA" id="ARBA00022725"/>
    </source>
</evidence>